<dbReference type="PANTHER" id="PTHR33353:SF32">
    <property type="entry name" value="ENDO-BETA-1,4-GLUCANASE D"/>
    <property type="match status" value="1"/>
</dbReference>
<dbReference type="InterPro" id="IPR049892">
    <property type="entry name" value="AA9"/>
</dbReference>
<evidence type="ECO:0000256" key="6">
    <source>
        <dbReference type="SAM" id="SignalP"/>
    </source>
</evidence>
<dbReference type="PANTHER" id="PTHR33353">
    <property type="entry name" value="PUTATIVE (AFU_ORTHOLOGUE AFUA_1G12560)-RELATED"/>
    <property type="match status" value="1"/>
</dbReference>
<proteinExistence type="predicted"/>
<dbReference type="Proteomes" id="UP000018144">
    <property type="component" value="Unassembled WGS sequence"/>
</dbReference>
<comment type="domain">
    <text evidence="5">Has a modular structure: an endo-beta-1,4-glucanase catalytic module at the N-terminus, a linker rich in serines and threonines, and a C-terminal carbohydrate-binding module (CBM).</text>
</comment>
<gene>
    <name evidence="8" type="ORF">PCON_01996</name>
</gene>
<dbReference type="GO" id="GO:0030248">
    <property type="term" value="F:cellulose binding"/>
    <property type="evidence" value="ECO:0007669"/>
    <property type="project" value="UniProtKB-UniRule"/>
</dbReference>
<evidence type="ECO:0000313" key="8">
    <source>
        <dbReference type="EMBL" id="CCX04393.1"/>
    </source>
</evidence>
<dbReference type="EC" id="1.14.99.56" evidence="5"/>
<keyword evidence="5" id="KW-0624">Polysaccharide degradation</keyword>
<dbReference type="OrthoDB" id="5985073at2759"/>
<dbReference type="AlphaFoldDB" id="U4KTT6"/>
<feature type="chain" id="PRO_5004651416" description="AA9 family lytic polysaccharide monooxygenase" evidence="6">
    <location>
        <begin position="19"/>
        <end position="359"/>
    </location>
</feature>
<dbReference type="GO" id="GO:0008810">
    <property type="term" value="F:cellulase activity"/>
    <property type="evidence" value="ECO:0007669"/>
    <property type="project" value="UniProtKB-UniRule"/>
</dbReference>
<evidence type="ECO:0000256" key="3">
    <source>
        <dbReference type="ARBA" id="ARBA00022525"/>
    </source>
</evidence>
<dbReference type="Gene3D" id="2.70.50.70">
    <property type="match status" value="1"/>
</dbReference>
<feature type="signal peptide" evidence="6">
    <location>
        <begin position="1"/>
        <end position="18"/>
    </location>
</feature>
<dbReference type="GO" id="GO:0005576">
    <property type="term" value="C:extracellular region"/>
    <property type="evidence" value="ECO:0007669"/>
    <property type="project" value="UniProtKB-SubCell"/>
</dbReference>
<sequence>MRFLTLLIPILGAGSALAHHMATNIWIDGVNQGAGTCMRIPRNTDPVTNVYSEDMACNVGRNKQEAITCAANAGSRVTVQWRIWPDGSNDGPIDPSHQGPCAVYMKRMGLGGSGAVAGGGWFKIWHDGFRDGAFCTERLRRNGNKMDFSIPSNLAGGYYTLRAESLALHQGGKPGGAQWYIGCAQLFVYSTGGNSQPTDTVSIPGYVDPYHKGVLFNYWLNKTPSNYQIPGPEPRFSIVSSPGKSPIKVPFKPHNYGECVVKNANWCAVSPPRFTDTPGCWASSKNCWDQLDTCYRTAPVTGNSGCREWEKTCTKLQALCHSCRWHGTCNGGSKTKRSILEDRHGRFEKIKAHVAANKA</sequence>
<keyword evidence="9" id="KW-1185">Reference proteome</keyword>
<keyword evidence="6" id="KW-0732">Signal</keyword>
<evidence type="ECO:0000256" key="4">
    <source>
        <dbReference type="ARBA" id="ARBA00023157"/>
    </source>
</evidence>
<keyword evidence="4 5" id="KW-1015">Disulfide bond</keyword>
<evidence type="ECO:0000256" key="5">
    <source>
        <dbReference type="RuleBase" id="RU368122"/>
    </source>
</evidence>
<evidence type="ECO:0000256" key="2">
    <source>
        <dbReference type="ARBA" id="ARBA00004613"/>
    </source>
</evidence>
<comment type="cofactor">
    <cofactor evidence="1">
        <name>Cu(2+)</name>
        <dbReference type="ChEBI" id="CHEBI:29036"/>
    </cofactor>
</comment>
<keyword evidence="5" id="KW-0119">Carbohydrate metabolism</keyword>
<accession>U4KTT6</accession>
<dbReference type="EMBL" id="HF935201">
    <property type="protein sequence ID" value="CCX04393.1"/>
    <property type="molecule type" value="Genomic_DNA"/>
</dbReference>
<dbReference type="InterPro" id="IPR005103">
    <property type="entry name" value="AA9_LPMO"/>
</dbReference>
<feature type="domain" description="Auxiliary Activity family 9 catalytic" evidence="7">
    <location>
        <begin position="19"/>
        <end position="227"/>
    </location>
</feature>
<keyword evidence="5" id="KW-0136">Cellulose degradation</keyword>
<evidence type="ECO:0000313" key="9">
    <source>
        <dbReference type="Proteomes" id="UP000018144"/>
    </source>
</evidence>
<protein>
    <recommendedName>
        <fullName evidence="5">AA9 family lytic polysaccharide monooxygenase</fullName>
        <ecNumber evidence="5">1.14.99.56</ecNumber>
    </recommendedName>
    <alternativeName>
        <fullName evidence="5">Endo-beta-1,4-glucanase</fullName>
    </alternativeName>
    <alternativeName>
        <fullName evidence="5">Glycosyl hydrolase 61 family protein</fullName>
    </alternativeName>
</protein>
<comment type="subcellular location">
    <subcellularLocation>
        <location evidence="2 5">Secreted</location>
    </subcellularLocation>
</comment>
<dbReference type="CDD" id="cd21175">
    <property type="entry name" value="LPMO_AA9"/>
    <property type="match status" value="1"/>
</dbReference>
<organism evidence="8 9">
    <name type="scientific">Pyronema omphalodes (strain CBS 100304)</name>
    <name type="common">Pyronema confluens</name>
    <dbReference type="NCBI Taxonomy" id="1076935"/>
    <lineage>
        <taxon>Eukaryota</taxon>
        <taxon>Fungi</taxon>
        <taxon>Dikarya</taxon>
        <taxon>Ascomycota</taxon>
        <taxon>Pezizomycotina</taxon>
        <taxon>Pezizomycetes</taxon>
        <taxon>Pezizales</taxon>
        <taxon>Pyronemataceae</taxon>
        <taxon>Pyronema</taxon>
    </lineage>
</organism>
<dbReference type="eggNOG" id="ENOG502S0DH">
    <property type="taxonomic scope" value="Eukaryota"/>
</dbReference>
<dbReference type="GO" id="GO:0030245">
    <property type="term" value="P:cellulose catabolic process"/>
    <property type="evidence" value="ECO:0007669"/>
    <property type="project" value="UniProtKB-UniRule"/>
</dbReference>
<evidence type="ECO:0000259" key="7">
    <source>
        <dbReference type="Pfam" id="PF03443"/>
    </source>
</evidence>
<keyword evidence="3 5" id="KW-0964">Secreted</keyword>
<dbReference type="Pfam" id="PF03443">
    <property type="entry name" value="AA9"/>
    <property type="match status" value="1"/>
</dbReference>
<evidence type="ECO:0000256" key="1">
    <source>
        <dbReference type="ARBA" id="ARBA00001973"/>
    </source>
</evidence>
<comment type="function">
    <text evidence="5">Lytic polysaccharide monooxygenase (LMPO) that depolymerizes crystalline and amorphous polysaccharides via the oxidation of scissile alpha- or beta-(1-4)-glycosidic bonds, yielding C1 and/or C4 oxidation products. Catalysis by LPMOs requires the reduction of the active-site copper from Cu(II) to Cu(I) by a reducing agent and H(2)O(2) or O(2) as a cosubstrate.</text>
</comment>
<reference evidence="8 9" key="1">
    <citation type="journal article" date="2013" name="PLoS Genet.">
        <title>The genome and development-dependent transcriptomes of Pyronema confluens: a window into fungal evolution.</title>
        <authorList>
            <person name="Traeger S."/>
            <person name="Altegoer F."/>
            <person name="Freitag M."/>
            <person name="Gabaldon T."/>
            <person name="Kempken F."/>
            <person name="Kumar A."/>
            <person name="Marcet-Houben M."/>
            <person name="Poggeler S."/>
            <person name="Stajich J.E."/>
            <person name="Nowrousian M."/>
        </authorList>
    </citation>
    <scope>NUCLEOTIDE SEQUENCE [LARGE SCALE GENOMIC DNA]</scope>
    <source>
        <strain evidence="9">CBS 100304</strain>
        <tissue evidence="8">Vegetative mycelium</tissue>
    </source>
</reference>
<dbReference type="STRING" id="1076935.U4KTT6"/>
<name>U4KTT6_PYROM</name>
<comment type="catalytic activity">
    <reaction evidence="5">
        <text>[(1-&gt;4)-beta-D-glucosyl]n+m + reduced acceptor + O2 = 4-dehydro-beta-D-glucosyl-[(1-&gt;4)-beta-D-glucosyl]n-1 + [(1-&gt;4)-beta-D-glucosyl]m + acceptor + H2O.</text>
        <dbReference type="EC" id="1.14.99.56"/>
    </reaction>
</comment>